<name>A0A4Y5SN99_9EURY</name>
<feature type="transmembrane region" description="Helical" evidence="1">
    <location>
        <begin position="6"/>
        <end position="39"/>
    </location>
</feature>
<dbReference type="RefSeq" id="WP_139681147.1">
    <property type="nucleotide sequence ID" value="NZ_CP040846.1"/>
</dbReference>
<keyword evidence="1" id="KW-0812">Transmembrane</keyword>
<dbReference type="AlphaFoldDB" id="A0A4Y5SN99"/>
<keyword evidence="1" id="KW-1133">Transmembrane helix</keyword>
<evidence type="ECO:0000313" key="2">
    <source>
        <dbReference type="EMBL" id="QDA31814.1"/>
    </source>
</evidence>
<proteinExistence type="predicted"/>
<dbReference type="KEGG" id="tic:FH039_09695"/>
<keyword evidence="1" id="KW-0472">Membrane</keyword>
<evidence type="ECO:0000313" key="3">
    <source>
        <dbReference type="Proteomes" id="UP000306007"/>
    </source>
</evidence>
<feature type="transmembrane region" description="Helical" evidence="1">
    <location>
        <begin position="51"/>
        <end position="72"/>
    </location>
</feature>
<accession>A0A4Y5SN99</accession>
<dbReference type="GeneID" id="40475457"/>
<evidence type="ECO:0000256" key="1">
    <source>
        <dbReference type="SAM" id="Phobius"/>
    </source>
</evidence>
<dbReference type="EMBL" id="CP040846">
    <property type="protein sequence ID" value="QDA31814.1"/>
    <property type="molecule type" value="Genomic_DNA"/>
</dbReference>
<keyword evidence="3" id="KW-1185">Reference proteome</keyword>
<protein>
    <submittedName>
        <fullName evidence="2">Uncharacterized protein</fullName>
    </submittedName>
</protein>
<dbReference type="Proteomes" id="UP000306007">
    <property type="component" value="Chromosome"/>
</dbReference>
<sequence length="101" mass="11453">MRDSLALFTALFLIVLFFLPAYYIGPLYFLLVAVYLLSLYAVERLCPGRSVVKIVEVTFFLTVMFIMAWKAGRPRWEVLALGAILLALEAAKNFASQRSSR</sequence>
<reference evidence="2 3" key="1">
    <citation type="submission" date="2019-06" db="EMBL/GenBank/DDBJ databases">
        <title>Thermococcus indicus sp. nov., a Fe(III)-reducing hyperthermophilic archaeon isolated from the Onnuri vent field of the Central Indian Ocean ridge.</title>
        <authorList>
            <person name="Lim J.K."/>
            <person name="Kim Y.J."/>
            <person name="Kwon K.K."/>
        </authorList>
    </citation>
    <scope>NUCLEOTIDE SEQUENCE [LARGE SCALE GENOMIC DNA]</scope>
    <source>
        <strain evidence="2 3">IOH1</strain>
    </source>
</reference>
<organism evidence="2 3">
    <name type="scientific">Thermococcus indicus</name>
    <dbReference type="NCBI Taxonomy" id="2586643"/>
    <lineage>
        <taxon>Archaea</taxon>
        <taxon>Methanobacteriati</taxon>
        <taxon>Methanobacteriota</taxon>
        <taxon>Thermococci</taxon>
        <taxon>Thermococcales</taxon>
        <taxon>Thermococcaceae</taxon>
        <taxon>Thermococcus</taxon>
    </lineage>
</organism>
<gene>
    <name evidence="2" type="ORF">FH039_09695</name>
</gene>